<protein>
    <submittedName>
        <fullName evidence="1">Uncharacterized protein</fullName>
    </submittedName>
</protein>
<sequence>MSGDVETDNWESTVSQMVKKMLDTVVVVDARASFGDGPFLRMGDLRRTREVVKRRRHSSFDGERNESNISDFFHAIENILENFVEEVLSEERFRNDVSSFAAQGVKSRRFYSVIVV</sequence>
<dbReference type="Proteomes" id="UP000252519">
    <property type="component" value="Unassembled WGS sequence"/>
</dbReference>
<keyword evidence="2" id="KW-1185">Reference proteome</keyword>
<dbReference type="EMBL" id="JOJR01000001">
    <property type="protein sequence ID" value="RCN53720.1"/>
    <property type="molecule type" value="Genomic_DNA"/>
</dbReference>
<name>A0A368HE75_ANCCA</name>
<accession>A0A368HE75</accession>
<proteinExistence type="predicted"/>
<evidence type="ECO:0000313" key="1">
    <source>
        <dbReference type="EMBL" id="RCN53720.1"/>
    </source>
</evidence>
<evidence type="ECO:0000313" key="2">
    <source>
        <dbReference type="Proteomes" id="UP000252519"/>
    </source>
</evidence>
<dbReference type="AlphaFoldDB" id="A0A368HE75"/>
<comment type="caution">
    <text evidence="1">The sequence shown here is derived from an EMBL/GenBank/DDBJ whole genome shotgun (WGS) entry which is preliminary data.</text>
</comment>
<organism evidence="1 2">
    <name type="scientific">Ancylostoma caninum</name>
    <name type="common">Dog hookworm</name>
    <dbReference type="NCBI Taxonomy" id="29170"/>
    <lineage>
        <taxon>Eukaryota</taxon>
        <taxon>Metazoa</taxon>
        <taxon>Ecdysozoa</taxon>
        <taxon>Nematoda</taxon>
        <taxon>Chromadorea</taxon>
        <taxon>Rhabditida</taxon>
        <taxon>Rhabditina</taxon>
        <taxon>Rhabditomorpha</taxon>
        <taxon>Strongyloidea</taxon>
        <taxon>Ancylostomatidae</taxon>
        <taxon>Ancylostomatinae</taxon>
        <taxon>Ancylostoma</taxon>
    </lineage>
</organism>
<reference evidence="1 2" key="1">
    <citation type="submission" date="2014-10" db="EMBL/GenBank/DDBJ databases">
        <title>Draft genome of the hookworm Ancylostoma caninum.</title>
        <authorList>
            <person name="Mitreva M."/>
        </authorList>
    </citation>
    <scope>NUCLEOTIDE SEQUENCE [LARGE SCALE GENOMIC DNA]</scope>
    <source>
        <strain evidence="1 2">Baltimore</strain>
    </source>
</reference>
<dbReference type="OrthoDB" id="5902650at2759"/>
<gene>
    <name evidence="1" type="ORF">ANCCAN_00214</name>
</gene>